<protein>
    <submittedName>
        <fullName evidence="1">Uncharacterized protein</fullName>
    </submittedName>
</protein>
<organism evidence="1 2">
    <name type="scientific">Emericella nidulans (strain FGSC A4 / ATCC 38163 / CBS 112.46 / NRRL 194 / M139)</name>
    <name type="common">Aspergillus nidulans</name>
    <dbReference type="NCBI Taxonomy" id="227321"/>
    <lineage>
        <taxon>Eukaryota</taxon>
        <taxon>Fungi</taxon>
        <taxon>Dikarya</taxon>
        <taxon>Ascomycota</taxon>
        <taxon>Pezizomycotina</taxon>
        <taxon>Eurotiomycetes</taxon>
        <taxon>Eurotiomycetidae</taxon>
        <taxon>Eurotiales</taxon>
        <taxon>Aspergillaceae</taxon>
        <taxon>Aspergillus</taxon>
        <taxon>Aspergillus subgen. Nidulantes</taxon>
    </lineage>
</organism>
<dbReference type="OrthoDB" id="1668230at2759"/>
<dbReference type="KEGG" id="ani:ANIA_00544"/>
<gene>
    <name evidence="1" type="ORF">ANIA_00544</name>
</gene>
<dbReference type="RefSeq" id="XP_658148.1">
    <property type="nucleotide sequence ID" value="XM_653056.1"/>
</dbReference>
<accession>Q5BFY6</accession>
<evidence type="ECO:0000313" key="2">
    <source>
        <dbReference type="Proteomes" id="UP000000560"/>
    </source>
</evidence>
<dbReference type="AlphaFoldDB" id="Q5BFY6"/>
<dbReference type="GeneID" id="2876319"/>
<keyword evidence="2" id="KW-1185">Reference proteome</keyword>
<reference evidence="2" key="2">
    <citation type="journal article" date="2009" name="Fungal Genet. Biol.">
        <title>The 2008 update of the Aspergillus nidulans genome annotation: a community effort.</title>
        <authorList>
            <person name="Wortman J.R."/>
            <person name="Gilsenan J.M."/>
            <person name="Joardar V."/>
            <person name="Deegan J."/>
            <person name="Clutterbuck J."/>
            <person name="Andersen M.R."/>
            <person name="Archer D."/>
            <person name="Bencina M."/>
            <person name="Braus G."/>
            <person name="Coutinho P."/>
            <person name="von Dohren H."/>
            <person name="Doonan J."/>
            <person name="Driessen A.J."/>
            <person name="Durek P."/>
            <person name="Espeso E."/>
            <person name="Fekete E."/>
            <person name="Flipphi M."/>
            <person name="Estrada C.G."/>
            <person name="Geysens S."/>
            <person name="Goldman G."/>
            <person name="de Groot P.W."/>
            <person name="Hansen K."/>
            <person name="Harris S.D."/>
            <person name="Heinekamp T."/>
            <person name="Helmstaedt K."/>
            <person name="Henrissat B."/>
            <person name="Hofmann G."/>
            <person name="Homan T."/>
            <person name="Horio T."/>
            <person name="Horiuchi H."/>
            <person name="James S."/>
            <person name="Jones M."/>
            <person name="Karaffa L."/>
            <person name="Karanyi Z."/>
            <person name="Kato M."/>
            <person name="Keller N."/>
            <person name="Kelly D.E."/>
            <person name="Kiel J.A."/>
            <person name="Kim J.M."/>
            <person name="van der Klei I.J."/>
            <person name="Klis F.M."/>
            <person name="Kovalchuk A."/>
            <person name="Krasevec N."/>
            <person name="Kubicek C.P."/>
            <person name="Liu B."/>
            <person name="Maccabe A."/>
            <person name="Meyer V."/>
            <person name="Mirabito P."/>
            <person name="Miskei M."/>
            <person name="Mos M."/>
            <person name="Mullins J."/>
            <person name="Nelson D.R."/>
            <person name="Nielsen J."/>
            <person name="Oakley B.R."/>
            <person name="Osmani S.A."/>
            <person name="Pakula T."/>
            <person name="Paszewski A."/>
            <person name="Paulsen I."/>
            <person name="Pilsyk S."/>
            <person name="Pocsi I."/>
            <person name="Punt P.J."/>
            <person name="Ram A.F."/>
            <person name="Ren Q."/>
            <person name="Robellet X."/>
            <person name="Robson G."/>
            <person name="Seiboth B."/>
            <person name="van Solingen P."/>
            <person name="Specht T."/>
            <person name="Sun J."/>
            <person name="Taheri-Talesh N."/>
            <person name="Takeshita N."/>
            <person name="Ussery D."/>
            <person name="vanKuyk P.A."/>
            <person name="Visser H."/>
            <person name="van de Vondervoort P.J."/>
            <person name="de Vries R.P."/>
            <person name="Walton J."/>
            <person name="Xiang X."/>
            <person name="Xiong Y."/>
            <person name="Zeng A.P."/>
            <person name="Brandt B.W."/>
            <person name="Cornell M.J."/>
            <person name="van den Hondel C.A."/>
            <person name="Visser J."/>
            <person name="Oliver S.G."/>
            <person name="Turner G."/>
        </authorList>
    </citation>
    <scope>GENOME REANNOTATION</scope>
    <source>
        <strain evidence="2">FGSC A4 / ATCC 38163 / CBS 112.46 / NRRL 194 / M139</strain>
    </source>
</reference>
<evidence type="ECO:0000313" key="1">
    <source>
        <dbReference type="EMBL" id="CBF89270.1"/>
    </source>
</evidence>
<dbReference type="HOGENOM" id="CLU_1547557_0_0_1"/>
<sequence>MYSIIARNLYWSEISADIQRFIRNSNNLAGCEDLMALGDRLREGVRIVPSTNINKNEASQGSTAKYLCNSRISVERIDESTVILLTDEFSDTLDPDADDQPERYRDNNHICNLGSGIEEYRVWKTTRVYELIENHQRLVRFIARDPWTALPILEKPWSTLEGFMRSVRCYVRS</sequence>
<dbReference type="InParanoid" id="Q5BFY6"/>
<reference evidence="2" key="1">
    <citation type="journal article" date="2005" name="Nature">
        <title>Sequencing of Aspergillus nidulans and comparative analysis with A. fumigatus and A. oryzae.</title>
        <authorList>
            <person name="Galagan J.E."/>
            <person name="Calvo S.E."/>
            <person name="Cuomo C."/>
            <person name="Ma L.J."/>
            <person name="Wortman J.R."/>
            <person name="Batzoglou S."/>
            <person name="Lee S.I."/>
            <person name="Basturkmen M."/>
            <person name="Spevak C.C."/>
            <person name="Clutterbuck J."/>
            <person name="Kapitonov V."/>
            <person name="Jurka J."/>
            <person name="Scazzocchio C."/>
            <person name="Farman M."/>
            <person name="Butler J."/>
            <person name="Purcell S."/>
            <person name="Harris S."/>
            <person name="Braus G.H."/>
            <person name="Draht O."/>
            <person name="Busch S."/>
            <person name="D'Enfert C."/>
            <person name="Bouchier C."/>
            <person name="Goldman G.H."/>
            <person name="Bell-Pedersen D."/>
            <person name="Griffiths-Jones S."/>
            <person name="Doonan J.H."/>
            <person name="Yu J."/>
            <person name="Vienken K."/>
            <person name="Pain A."/>
            <person name="Freitag M."/>
            <person name="Selker E.U."/>
            <person name="Archer D.B."/>
            <person name="Penalva M.A."/>
            <person name="Oakley B.R."/>
            <person name="Momany M."/>
            <person name="Tanaka T."/>
            <person name="Kumagai T."/>
            <person name="Asai K."/>
            <person name="Machida M."/>
            <person name="Nierman W.C."/>
            <person name="Denning D.W."/>
            <person name="Caddick M."/>
            <person name="Hynes M."/>
            <person name="Paoletti M."/>
            <person name="Fischer R."/>
            <person name="Miller B."/>
            <person name="Dyer P."/>
            <person name="Sachs M.S."/>
            <person name="Osmani S.A."/>
            <person name="Birren B.W."/>
        </authorList>
    </citation>
    <scope>NUCLEOTIDE SEQUENCE [LARGE SCALE GENOMIC DNA]</scope>
    <source>
        <strain evidence="2">FGSC A4 / ATCC 38163 / CBS 112.46 / NRRL 194 / M139</strain>
    </source>
</reference>
<name>Q5BFY6_EMENI</name>
<dbReference type="Proteomes" id="UP000000560">
    <property type="component" value="Chromosome VIII"/>
</dbReference>
<dbReference type="EMBL" id="BN001308">
    <property type="protein sequence ID" value="CBF89270.1"/>
    <property type="molecule type" value="Genomic_DNA"/>
</dbReference>
<accession>C8VSM7</accession>
<proteinExistence type="predicted"/>
<dbReference type="VEuPathDB" id="FungiDB:AN0544"/>